<dbReference type="AlphaFoldDB" id="A0AAE1TL94"/>
<name>A0AAE1TL94_9EUCA</name>
<dbReference type="Proteomes" id="UP001292094">
    <property type="component" value="Unassembled WGS sequence"/>
</dbReference>
<evidence type="ECO:0000313" key="3">
    <source>
        <dbReference type="Proteomes" id="UP001292094"/>
    </source>
</evidence>
<feature type="compositionally biased region" description="Low complexity" evidence="1">
    <location>
        <begin position="229"/>
        <end position="275"/>
    </location>
</feature>
<proteinExistence type="predicted"/>
<protein>
    <submittedName>
        <fullName evidence="2">Uncharacterized protein</fullName>
    </submittedName>
</protein>
<feature type="region of interest" description="Disordered" evidence="1">
    <location>
        <begin position="110"/>
        <end position="193"/>
    </location>
</feature>
<comment type="caution">
    <text evidence="2">The sequence shown here is derived from an EMBL/GenBank/DDBJ whole genome shotgun (WGS) entry which is preliminary data.</text>
</comment>
<feature type="region of interest" description="Disordered" evidence="1">
    <location>
        <begin position="208"/>
        <end position="283"/>
    </location>
</feature>
<evidence type="ECO:0000313" key="2">
    <source>
        <dbReference type="EMBL" id="KAK4289427.1"/>
    </source>
</evidence>
<feature type="region of interest" description="Disordered" evidence="1">
    <location>
        <begin position="34"/>
        <end position="76"/>
    </location>
</feature>
<feature type="compositionally biased region" description="Polar residues" evidence="1">
    <location>
        <begin position="60"/>
        <end position="75"/>
    </location>
</feature>
<organism evidence="2 3">
    <name type="scientific">Petrolisthes manimaculis</name>
    <dbReference type="NCBI Taxonomy" id="1843537"/>
    <lineage>
        <taxon>Eukaryota</taxon>
        <taxon>Metazoa</taxon>
        <taxon>Ecdysozoa</taxon>
        <taxon>Arthropoda</taxon>
        <taxon>Crustacea</taxon>
        <taxon>Multicrustacea</taxon>
        <taxon>Malacostraca</taxon>
        <taxon>Eumalacostraca</taxon>
        <taxon>Eucarida</taxon>
        <taxon>Decapoda</taxon>
        <taxon>Pleocyemata</taxon>
        <taxon>Anomura</taxon>
        <taxon>Galatheoidea</taxon>
        <taxon>Porcellanidae</taxon>
        <taxon>Petrolisthes</taxon>
    </lineage>
</organism>
<keyword evidence="3" id="KW-1185">Reference proteome</keyword>
<sequence>MCKTCRRPVSYEEEATVGPWGLSEAYKSASLAFRRLRPKNHREEGEDSDTSSEERYPVKSTGNCVQTSDTNNPQGSPVRAIVNTHGGAPLAHTNRASRTYHTVGVGDGNGVIEEEDENSRSSSANSIITDSGRDVGSGRQHEIAQGTKDSSKYGRKIGQVTIPLTGDGKLESTQQTPSRPFFFLPSEDEDEGSATYADTIEQELLKDPDLYPFPKTGGGVLPGHHQDQTSTSTTTTSTATSTTTATATTSTTTSPSTRPSKSPTSSSPNKSPPQKTGEETDEIRNRIRYCLQRARSRSASLCGLGSFEAGLYRLEKILDENKDSSGHQSLPPPTTGQPRAEHAAVLMNKKYKDAGTITDVCTGDNVAEVELISLVEEQIPCYKLRADPYTRFSVVGVAVWWLWRRLVMQPGNIDPCSYGPRAGGVVLGISTLRDDDLHELRFGFVSRVESVALKRWCRRLLNLTTVRKPGASLRPAGGATDADGGADGTTLYTLLLDFTYTYTHTLMYQQPCIGP</sequence>
<reference evidence="2" key="1">
    <citation type="submission" date="2023-11" db="EMBL/GenBank/DDBJ databases">
        <title>Genome assemblies of two species of porcelain crab, Petrolisthes cinctipes and Petrolisthes manimaculis (Anomura: Porcellanidae).</title>
        <authorList>
            <person name="Angst P."/>
        </authorList>
    </citation>
    <scope>NUCLEOTIDE SEQUENCE</scope>
    <source>
        <strain evidence="2">PB745_02</strain>
        <tissue evidence="2">Gill</tissue>
    </source>
</reference>
<evidence type="ECO:0000256" key="1">
    <source>
        <dbReference type="SAM" id="MobiDB-lite"/>
    </source>
</evidence>
<dbReference type="EMBL" id="JAWZYT010005866">
    <property type="protein sequence ID" value="KAK4289427.1"/>
    <property type="molecule type" value="Genomic_DNA"/>
</dbReference>
<accession>A0AAE1TL94</accession>
<gene>
    <name evidence="2" type="ORF">Pmani_037598</name>
</gene>
<feature type="compositionally biased region" description="Polar residues" evidence="1">
    <location>
        <begin position="120"/>
        <end position="129"/>
    </location>
</feature>